<dbReference type="EMBL" id="FQZS01000006">
    <property type="protein sequence ID" value="SHI69359.1"/>
    <property type="molecule type" value="Genomic_DNA"/>
</dbReference>
<evidence type="ECO:0000313" key="4">
    <source>
        <dbReference type="EMBL" id="SHI69359.1"/>
    </source>
</evidence>
<reference evidence="4 5" key="1">
    <citation type="submission" date="2016-11" db="EMBL/GenBank/DDBJ databases">
        <authorList>
            <person name="Jaros S."/>
            <person name="Januszkiewicz K."/>
            <person name="Wedrychowicz H."/>
        </authorList>
    </citation>
    <scope>NUCLEOTIDE SEQUENCE [LARGE SCALE GENOMIC DNA]</scope>
    <source>
        <strain evidence="4 5">DSM 19022</strain>
    </source>
</reference>
<dbReference type="SUPFAM" id="SSF55486">
    <property type="entry name" value="Metalloproteases ('zincins'), catalytic domain"/>
    <property type="match status" value="1"/>
</dbReference>
<keyword evidence="5" id="KW-1185">Reference proteome</keyword>
<feature type="domain" description="Peptidase M1 membrane alanine aminopeptidase" evidence="3">
    <location>
        <begin position="294"/>
        <end position="486"/>
    </location>
</feature>
<dbReference type="Proteomes" id="UP000184442">
    <property type="component" value="Unassembled WGS sequence"/>
</dbReference>
<dbReference type="PANTHER" id="PTHR45726">
    <property type="entry name" value="LEUKOTRIENE A-4 HYDROLASE"/>
    <property type="match status" value="1"/>
</dbReference>
<evidence type="ECO:0000256" key="1">
    <source>
        <dbReference type="PIRSR" id="PIRSR634015-1"/>
    </source>
</evidence>
<protein>
    <submittedName>
        <fullName evidence="4">Peptidase family M1</fullName>
    </submittedName>
</protein>
<dbReference type="PANTHER" id="PTHR45726:SF3">
    <property type="entry name" value="LEUKOTRIENE A-4 HYDROLASE"/>
    <property type="match status" value="1"/>
</dbReference>
<name>A0A1M6D828_9FIRM</name>
<keyword evidence="2" id="KW-0862">Zinc</keyword>
<feature type="binding site" evidence="2">
    <location>
        <position position="374"/>
    </location>
    <ligand>
        <name>Zn(2+)</name>
        <dbReference type="ChEBI" id="CHEBI:29105"/>
        <note>catalytic</note>
    </ligand>
</feature>
<dbReference type="GO" id="GO:0008237">
    <property type="term" value="F:metallopeptidase activity"/>
    <property type="evidence" value="ECO:0007669"/>
    <property type="project" value="InterPro"/>
</dbReference>
<dbReference type="RefSeq" id="WP_073025188.1">
    <property type="nucleotide sequence ID" value="NZ_FQZS01000006.1"/>
</dbReference>
<organism evidence="4 5">
    <name type="scientific">Lutispora thermophila DSM 19022</name>
    <dbReference type="NCBI Taxonomy" id="1122184"/>
    <lineage>
        <taxon>Bacteria</taxon>
        <taxon>Bacillati</taxon>
        <taxon>Bacillota</taxon>
        <taxon>Clostridia</taxon>
        <taxon>Lutisporales</taxon>
        <taxon>Lutisporaceae</taxon>
        <taxon>Lutispora</taxon>
    </lineage>
</organism>
<feature type="binding site" evidence="2">
    <location>
        <position position="351"/>
    </location>
    <ligand>
        <name>Zn(2+)</name>
        <dbReference type="ChEBI" id="CHEBI:29105"/>
        <note>catalytic</note>
    </ligand>
</feature>
<dbReference type="PROSITE" id="PS51257">
    <property type="entry name" value="PROKAR_LIPOPROTEIN"/>
    <property type="match status" value="1"/>
</dbReference>
<dbReference type="InterPro" id="IPR034015">
    <property type="entry name" value="M1_LTA4H"/>
</dbReference>
<dbReference type="AlphaFoldDB" id="A0A1M6D828"/>
<dbReference type="Pfam" id="PF01433">
    <property type="entry name" value="Peptidase_M1"/>
    <property type="match status" value="1"/>
</dbReference>
<sequence length="488" mass="56385">MIKWVLIQMFTILSLFTGCTTMLPHTAAQPIAEKAAVMEESNEHFINSYYIYVEYQKEQSILKCKENITYMNNQGVDVENIVLYLYPNLYRKLSTVPAIGSAEKCYPNGFDPAYIQLTNLKIENMELSKEVLQDYDDFYIDIPLDKPIKENHSAEIEIEFIVKIPVSTTRFGQYKDITQFTYWYPILAAQEEGKWQIRDYSNIGESNYSDVADYNVVIKLPADETIASTGKIISERNSGEGGYKIVDIKAEKVRDFVWVSSPNFIMEEQVINGIKIKNYYTMKNKELGQEADEIGADVIAYFNEVFGKYPYDEFSIVETYLTGGGMEYPQLVTLGQSHYKDMDKLISVIAHEGAHQWWYVTVGNDEHISPWLDEGFANYSTQLYLAHRLGNDDKLDLLMKSYENLESADHPVEASVANFASWKSYNDVIYKKGALILHRLRNIVGDENFFKIMQTYYQRYKYKNAHVIDFLNVVEEISGKEAVEKIFK</sequence>
<feature type="active site" description="Proton acceptor" evidence="1">
    <location>
        <position position="352"/>
    </location>
</feature>
<keyword evidence="2" id="KW-0479">Metal-binding</keyword>
<evidence type="ECO:0000313" key="5">
    <source>
        <dbReference type="Proteomes" id="UP000184442"/>
    </source>
</evidence>
<dbReference type="OrthoDB" id="9814383at2"/>
<dbReference type="STRING" id="1122184.SAMN02745176_01061"/>
<feature type="active site" description="Proton donor" evidence="1">
    <location>
        <position position="430"/>
    </location>
</feature>
<dbReference type="InterPro" id="IPR027268">
    <property type="entry name" value="Peptidase_M4/M1_CTD_sf"/>
</dbReference>
<proteinExistence type="predicted"/>
<dbReference type="InterPro" id="IPR014782">
    <property type="entry name" value="Peptidase_M1_dom"/>
</dbReference>
<dbReference type="CDD" id="cd09604">
    <property type="entry name" value="M1_APN_like"/>
    <property type="match status" value="1"/>
</dbReference>
<accession>A0A1M6D828</accession>
<evidence type="ECO:0000256" key="2">
    <source>
        <dbReference type="PIRSR" id="PIRSR634015-3"/>
    </source>
</evidence>
<dbReference type="Gene3D" id="1.10.390.10">
    <property type="entry name" value="Neutral Protease Domain 2"/>
    <property type="match status" value="1"/>
</dbReference>
<dbReference type="GO" id="GO:0008270">
    <property type="term" value="F:zinc ion binding"/>
    <property type="evidence" value="ECO:0007669"/>
    <property type="project" value="InterPro"/>
</dbReference>
<evidence type="ECO:0000259" key="3">
    <source>
        <dbReference type="Pfam" id="PF01433"/>
    </source>
</evidence>
<gene>
    <name evidence="4" type="ORF">SAMN02745176_01061</name>
</gene>
<feature type="binding site" evidence="2">
    <location>
        <position position="355"/>
    </location>
    <ligand>
        <name>Zn(2+)</name>
        <dbReference type="ChEBI" id="CHEBI:29105"/>
        <note>catalytic</note>
    </ligand>
</feature>
<comment type="cofactor">
    <cofactor evidence="2">
        <name>Zn(2+)</name>
        <dbReference type="ChEBI" id="CHEBI:29105"/>
    </cofactor>
    <text evidence="2">Binds 1 zinc ion per subunit.</text>
</comment>